<accession>A0ABZ0URL1</accession>
<dbReference type="PANTHER" id="PTHR43653">
    <property type="entry name" value="CYTOCHROME C ASSEMBLY PROTEIN-RELATED"/>
    <property type="match status" value="1"/>
</dbReference>
<feature type="transmembrane region" description="Helical" evidence="3">
    <location>
        <begin position="415"/>
        <end position="431"/>
    </location>
</feature>
<feature type="transmembrane region" description="Helical" evidence="3">
    <location>
        <begin position="207"/>
        <end position="230"/>
    </location>
</feature>
<evidence type="ECO:0000256" key="2">
    <source>
        <dbReference type="ARBA" id="ARBA00022748"/>
    </source>
</evidence>
<feature type="domain" description="Cytochrome c assembly protein" evidence="4">
    <location>
        <begin position="79"/>
        <end position="296"/>
    </location>
</feature>
<evidence type="ECO:0000259" key="4">
    <source>
        <dbReference type="Pfam" id="PF01578"/>
    </source>
</evidence>
<organism evidence="6 7">
    <name type="scientific">Candidatus Trichorickettsia mobilis</name>
    <dbReference type="NCBI Taxonomy" id="1346319"/>
    <lineage>
        <taxon>Bacteria</taxon>
        <taxon>Pseudomonadati</taxon>
        <taxon>Pseudomonadota</taxon>
        <taxon>Alphaproteobacteria</taxon>
        <taxon>Rickettsiales</taxon>
        <taxon>Rickettsiaceae</taxon>
        <taxon>Rickettsieae</taxon>
        <taxon>Candidatus Trichorickettsia</taxon>
    </lineage>
</organism>
<dbReference type="Pfam" id="PF01578">
    <property type="entry name" value="Cytochrom_C_asm"/>
    <property type="match status" value="1"/>
</dbReference>
<evidence type="ECO:0000313" key="7">
    <source>
        <dbReference type="Proteomes" id="UP001326613"/>
    </source>
</evidence>
<feature type="transmembrane region" description="Helical" evidence="3">
    <location>
        <begin position="472"/>
        <end position="495"/>
    </location>
</feature>
<feature type="domain" description="Cytochrome c-type biogenesis protein CcmF C-terminal" evidence="5">
    <location>
        <begin position="318"/>
        <end position="617"/>
    </location>
</feature>
<dbReference type="Proteomes" id="UP001326613">
    <property type="component" value="Chromosome"/>
</dbReference>
<feature type="transmembrane region" description="Helical" evidence="3">
    <location>
        <begin position="121"/>
        <end position="139"/>
    </location>
</feature>
<comment type="similarity">
    <text evidence="1">Belongs to the CcmF/CycK/Ccl1/NrfE/CcsA family.</text>
</comment>
<feature type="transmembrane region" description="Helical" evidence="3">
    <location>
        <begin position="6"/>
        <end position="25"/>
    </location>
</feature>
<sequence>MISILGNLIQILAILSSVIAIILSHTIYGRRLLYLSCFCSIFSFILLVYGFIISDFSIQNVFLNSSTIKPLVYKIAGSWASHEGSILLWLCLLSIINCIYLYLSPVAFLFNNHIDHLINRYQIIILSLLQLMFGSFIYFTSNPFHKLSFTPAEGLGLNPMLQDIALAIHPPILYLGYICYVVPFTVSCIILLINTDEVNRISKLLKLAKTFAHCGILAMTCGISLGSWWAYRELGWGGFWFFDPVENISLMPWLSAIALHHTISITIISRKFIYWSLNLSIITYLLSILGTFLVRSGIIVSIHSFASSPERGIYMLIIFSVIALSSIGLLAFRQLTIINRPLMFKERGIIIGNIFWLIGLLILATSVLYPVVRHLWRNELISVEYQYFIHSFIPVTIITTFLAAIFSVPKNCRKYIVTLVLAVLLTCISSIKVSYTIISASAVMAAIFLILQMLILLLTSSNYFKRMPPEKTMAMILSHAGLGLLVLSCTFNGLLQRETEFIGKVDDTIDLMQFNIQLKDIRFAKGVNYYRQIAEFWIDDNSTHKITILKPENRFYIIEQSLSQESDIFSYITHDLYAVLSRVDEDVVHAKIYYRPFISLIWLSAIIIVSGLLISLLNTLFCSQSDRQKDKHGKTVEA</sequence>
<protein>
    <submittedName>
        <fullName evidence="6">Cytochrome c-type biogenesis protein CcmF</fullName>
    </submittedName>
</protein>
<dbReference type="PANTHER" id="PTHR43653:SF4">
    <property type="entry name" value="CYTOCHROME C BIOGENESIS CCMF N-TERMINAL-LIKE MITOCHONDRIAL PROTEIN 1-RELATED"/>
    <property type="match status" value="1"/>
</dbReference>
<dbReference type="EMBL" id="CP112932">
    <property type="protein sequence ID" value="WPY00675.1"/>
    <property type="molecule type" value="Genomic_DNA"/>
</dbReference>
<feature type="transmembrane region" description="Helical" evidence="3">
    <location>
        <begin position="281"/>
        <end position="306"/>
    </location>
</feature>
<feature type="transmembrane region" description="Helical" evidence="3">
    <location>
        <begin position="86"/>
        <end position="109"/>
    </location>
</feature>
<dbReference type="Pfam" id="PF16327">
    <property type="entry name" value="CcmF_C"/>
    <property type="match status" value="1"/>
</dbReference>
<keyword evidence="3" id="KW-0812">Transmembrane</keyword>
<keyword evidence="3" id="KW-1133">Transmembrane helix</keyword>
<evidence type="ECO:0000256" key="1">
    <source>
        <dbReference type="ARBA" id="ARBA00009186"/>
    </source>
</evidence>
<dbReference type="PRINTS" id="PR01410">
    <property type="entry name" value="CCBIOGENESIS"/>
</dbReference>
<evidence type="ECO:0000313" key="6">
    <source>
        <dbReference type="EMBL" id="WPY00675.1"/>
    </source>
</evidence>
<name>A0ABZ0URL1_9RICK</name>
<dbReference type="InterPro" id="IPR002541">
    <property type="entry name" value="Cyt_c_assembly"/>
</dbReference>
<feature type="transmembrane region" description="Helical" evidence="3">
    <location>
        <begin position="32"/>
        <end position="53"/>
    </location>
</feature>
<keyword evidence="7" id="KW-1185">Reference proteome</keyword>
<feature type="transmembrane region" description="Helical" evidence="3">
    <location>
        <begin position="387"/>
        <end position="408"/>
    </location>
</feature>
<feature type="transmembrane region" description="Helical" evidence="3">
    <location>
        <begin position="172"/>
        <end position="195"/>
    </location>
</feature>
<keyword evidence="3" id="KW-0472">Membrane</keyword>
<dbReference type="RefSeq" id="WP_410250256.1">
    <property type="nucleotide sequence ID" value="NZ_CP112932.1"/>
</dbReference>
<dbReference type="InterPro" id="IPR032523">
    <property type="entry name" value="CcmF_C"/>
</dbReference>
<gene>
    <name evidence="6" type="ORF">Trichorick_00559</name>
</gene>
<feature type="transmembrane region" description="Helical" evidence="3">
    <location>
        <begin position="312"/>
        <end position="332"/>
    </location>
</feature>
<feature type="transmembrane region" description="Helical" evidence="3">
    <location>
        <begin position="250"/>
        <end position="269"/>
    </location>
</feature>
<evidence type="ECO:0000259" key="5">
    <source>
        <dbReference type="Pfam" id="PF16327"/>
    </source>
</evidence>
<reference evidence="6 7" key="1">
    <citation type="submission" date="2022-10" db="EMBL/GenBank/DDBJ databases">
        <title>Host association and intracellularity evolved multiple times independently in the Rickettsiales.</title>
        <authorList>
            <person name="Castelli M."/>
            <person name="Nardi T."/>
            <person name="Gammuto L."/>
            <person name="Bellinzona G."/>
            <person name="Sabaneyeva E."/>
            <person name="Potekhin A."/>
            <person name="Serra V."/>
            <person name="Petroni G."/>
            <person name="Sassera D."/>
        </authorList>
    </citation>
    <scope>NUCLEOTIDE SEQUENCE [LARGE SCALE GENOMIC DNA]</scope>
    <source>
        <strain evidence="6 7">Kr 154-4</strain>
    </source>
</reference>
<feature type="transmembrane region" description="Helical" evidence="3">
    <location>
        <begin position="437"/>
        <end position="460"/>
    </location>
</feature>
<feature type="transmembrane region" description="Helical" evidence="3">
    <location>
        <begin position="353"/>
        <end position="372"/>
    </location>
</feature>
<dbReference type="InterPro" id="IPR003567">
    <property type="entry name" value="Cyt_c_biogenesis"/>
</dbReference>
<proteinExistence type="inferred from homology"/>
<keyword evidence="2" id="KW-0201">Cytochrome c-type biogenesis</keyword>
<feature type="transmembrane region" description="Helical" evidence="3">
    <location>
        <begin position="597"/>
        <end position="621"/>
    </location>
</feature>
<evidence type="ECO:0000256" key="3">
    <source>
        <dbReference type="SAM" id="Phobius"/>
    </source>
</evidence>